<protein>
    <submittedName>
        <fullName evidence="2">Uncharacterized protein</fullName>
    </submittedName>
</protein>
<evidence type="ECO:0000313" key="3">
    <source>
        <dbReference type="Proteomes" id="UP001311232"/>
    </source>
</evidence>
<dbReference type="Proteomes" id="UP001311232">
    <property type="component" value="Unassembled WGS sequence"/>
</dbReference>
<feature type="region of interest" description="Disordered" evidence="1">
    <location>
        <begin position="1"/>
        <end position="130"/>
    </location>
</feature>
<reference evidence="2 3" key="1">
    <citation type="submission" date="2021-06" db="EMBL/GenBank/DDBJ databases">
        <authorList>
            <person name="Palmer J.M."/>
        </authorList>
    </citation>
    <scope>NUCLEOTIDE SEQUENCE [LARGE SCALE GENOMIC DNA]</scope>
    <source>
        <strain evidence="2 3">MEX-2019</strain>
        <tissue evidence="2">Muscle</tissue>
    </source>
</reference>
<dbReference type="AlphaFoldDB" id="A0AAV9QQG6"/>
<feature type="non-terminal residue" evidence="2">
    <location>
        <position position="1"/>
    </location>
</feature>
<keyword evidence="3" id="KW-1185">Reference proteome</keyword>
<accession>A0AAV9QQG6</accession>
<evidence type="ECO:0000313" key="2">
    <source>
        <dbReference type="EMBL" id="KAK5598352.1"/>
    </source>
</evidence>
<sequence length="130" mass="13974">EVHPVPRPQPKHPGDRPPGLHLRPPPNLFALSLTVPPAGGGPIGDGLESPFPCPAGSPRGKNRATRRSLTGPDPRPGSRVGPWLRRTGRRHVPRLCSPHEGVLNRSLSDPSPRASFPWETLPGAFNPQTI</sequence>
<proteinExistence type="predicted"/>
<gene>
    <name evidence="2" type="ORF">CRENBAI_014378</name>
</gene>
<name>A0AAV9QQG6_9TELE</name>
<organism evidence="2 3">
    <name type="scientific">Crenichthys baileyi</name>
    <name type="common">White River springfish</name>
    <dbReference type="NCBI Taxonomy" id="28760"/>
    <lineage>
        <taxon>Eukaryota</taxon>
        <taxon>Metazoa</taxon>
        <taxon>Chordata</taxon>
        <taxon>Craniata</taxon>
        <taxon>Vertebrata</taxon>
        <taxon>Euteleostomi</taxon>
        <taxon>Actinopterygii</taxon>
        <taxon>Neopterygii</taxon>
        <taxon>Teleostei</taxon>
        <taxon>Neoteleostei</taxon>
        <taxon>Acanthomorphata</taxon>
        <taxon>Ovalentaria</taxon>
        <taxon>Atherinomorphae</taxon>
        <taxon>Cyprinodontiformes</taxon>
        <taxon>Goodeidae</taxon>
        <taxon>Crenichthys</taxon>
    </lineage>
</organism>
<comment type="caution">
    <text evidence="2">The sequence shown here is derived from an EMBL/GenBank/DDBJ whole genome shotgun (WGS) entry which is preliminary data.</text>
</comment>
<dbReference type="EMBL" id="JAHHUM010003166">
    <property type="protein sequence ID" value="KAK5598352.1"/>
    <property type="molecule type" value="Genomic_DNA"/>
</dbReference>
<evidence type="ECO:0000256" key="1">
    <source>
        <dbReference type="SAM" id="MobiDB-lite"/>
    </source>
</evidence>